<dbReference type="Proteomes" id="UP000236642">
    <property type="component" value="Unassembled WGS sequence"/>
</dbReference>
<reference evidence="3" key="1">
    <citation type="submission" date="2017-09" db="EMBL/GenBank/DDBJ databases">
        <title>Metaegenomics of thermophilic ammonia-oxidizing enrichment culture.</title>
        <authorList>
            <person name="Kato S."/>
            <person name="Suzuki K."/>
        </authorList>
    </citation>
    <scope>NUCLEOTIDE SEQUENCE [LARGE SCALE GENOMIC DNA]</scope>
</reference>
<feature type="transmembrane region" description="Helical" evidence="1">
    <location>
        <begin position="6"/>
        <end position="26"/>
    </location>
</feature>
<evidence type="ECO:0008006" key="4">
    <source>
        <dbReference type="Google" id="ProtNLM"/>
    </source>
</evidence>
<evidence type="ECO:0000313" key="3">
    <source>
        <dbReference type="Proteomes" id="UP000236642"/>
    </source>
</evidence>
<evidence type="ECO:0000313" key="2">
    <source>
        <dbReference type="EMBL" id="GBD08270.1"/>
    </source>
</evidence>
<name>A0A2H5Y4A2_9CHLR</name>
<dbReference type="EMBL" id="BEHY01000006">
    <property type="protein sequence ID" value="GBD08270.1"/>
    <property type="molecule type" value="Genomic_DNA"/>
</dbReference>
<organism evidence="2 3">
    <name type="scientific">Candidatus Thermoflexus japonica</name>
    <dbReference type="NCBI Taxonomy" id="2035417"/>
    <lineage>
        <taxon>Bacteria</taxon>
        <taxon>Bacillati</taxon>
        <taxon>Chloroflexota</taxon>
        <taxon>Thermoflexia</taxon>
        <taxon>Thermoflexales</taxon>
        <taxon>Thermoflexaceae</taxon>
        <taxon>Thermoflexus</taxon>
    </lineage>
</organism>
<protein>
    <recommendedName>
        <fullName evidence="4">YtxH domain-containing protein</fullName>
    </recommendedName>
</protein>
<keyword evidence="1" id="KW-0472">Membrane</keyword>
<dbReference type="InterPro" id="IPR024623">
    <property type="entry name" value="YtxH"/>
</dbReference>
<keyword evidence="1" id="KW-0812">Transmembrane</keyword>
<sequence>MRRAILWMYGFLMGGLTGAGLMLLFTPQSGADLRRKIQARWQQILEEGRQAAAQHRAELERELAMLTRRTPPAPSS</sequence>
<proteinExistence type="predicted"/>
<gene>
    <name evidence="2" type="ORF">HRbin22_00503</name>
</gene>
<keyword evidence="1" id="KW-1133">Transmembrane helix</keyword>
<evidence type="ECO:0000256" key="1">
    <source>
        <dbReference type="SAM" id="Phobius"/>
    </source>
</evidence>
<dbReference type="AlphaFoldDB" id="A0A2H5Y4A2"/>
<comment type="caution">
    <text evidence="2">The sequence shown here is derived from an EMBL/GenBank/DDBJ whole genome shotgun (WGS) entry which is preliminary data.</text>
</comment>
<accession>A0A2H5Y4A2</accession>
<dbReference type="Pfam" id="PF12732">
    <property type="entry name" value="YtxH"/>
    <property type="match status" value="1"/>
</dbReference>